<gene>
    <name evidence="2" type="ORF">SAMN05216282_101166</name>
</gene>
<dbReference type="AlphaFoldDB" id="A0A1G8XCP6"/>
<dbReference type="EMBL" id="FNFU01000001">
    <property type="protein sequence ID" value="SDJ88241.1"/>
    <property type="molecule type" value="Genomic_DNA"/>
</dbReference>
<dbReference type="RefSeq" id="WP_092321187.1">
    <property type="nucleotide sequence ID" value="NZ_FNFU01000001.1"/>
</dbReference>
<feature type="signal peptide" evidence="1">
    <location>
        <begin position="1"/>
        <end position="35"/>
    </location>
</feature>
<evidence type="ECO:0000313" key="2">
    <source>
        <dbReference type="EMBL" id="SDJ88241.1"/>
    </source>
</evidence>
<organism evidence="2 3">
    <name type="scientific">Cryobacterium psychrotolerans</name>
    <dbReference type="NCBI Taxonomy" id="386301"/>
    <lineage>
        <taxon>Bacteria</taxon>
        <taxon>Bacillati</taxon>
        <taxon>Actinomycetota</taxon>
        <taxon>Actinomycetes</taxon>
        <taxon>Micrococcales</taxon>
        <taxon>Microbacteriaceae</taxon>
        <taxon>Cryobacterium</taxon>
    </lineage>
</organism>
<protein>
    <recommendedName>
        <fullName evidence="4">Lipoprotein</fullName>
    </recommendedName>
</protein>
<dbReference type="STRING" id="386301.SAMN05216282_101166"/>
<dbReference type="OrthoDB" id="3823490at2"/>
<dbReference type="PROSITE" id="PS51318">
    <property type="entry name" value="TAT"/>
    <property type="match status" value="1"/>
</dbReference>
<accession>A0A1G8XCP6</accession>
<feature type="chain" id="PRO_5041080557" description="Lipoprotein" evidence="1">
    <location>
        <begin position="36"/>
        <end position="149"/>
    </location>
</feature>
<evidence type="ECO:0008006" key="4">
    <source>
        <dbReference type="Google" id="ProtNLM"/>
    </source>
</evidence>
<dbReference type="InterPro" id="IPR006311">
    <property type="entry name" value="TAT_signal"/>
</dbReference>
<proteinExistence type="predicted"/>
<evidence type="ECO:0000256" key="1">
    <source>
        <dbReference type="SAM" id="SignalP"/>
    </source>
</evidence>
<keyword evidence="3" id="KW-1185">Reference proteome</keyword>
<dbReference type="Proteomes" id="UP000198701">
    <property type="component" value="Unassembled WGS sequence"/>
</dbReference>
<reference evidence="2 3" key="1">
    <citation type="submission" date="2016-10" db="EMBL/GenBank/DDBJ databases">
        <authorList>
            <person name="de Groot N.N."/>
        </authorList>
    </citation>
    <scope>NUCLEOTIDE SEQUENCE [LARGE SCALE GENOMIC DNA]</scope>
    <source>
        <strain evidence="2 3">CGMCC 1.5382</strain>
    </source>
</reference>
<keyword evidence="1" id="KW-0732">Signal</keyword>
<name>A0A1G8XCP6_9MICO</name>
<evidence type="ECO:0000313" key="3">
    <source>
        <dbReference type="Proteomes" id="UP000198701"/>
    </source>
</evidence>
<sequence length="149" mass="15373">MKTNSRSLRRGTMAAAVAAALAVGLTGCVQPPVEAAPIIAAATKEEIAGTDLSKLTLTERAVERLDLQTVAVTVGAGGLEVSYGALIYTSEGDTWVYTNPEPLVYIRAQVVVERIDGDTVRLSAGPAAGTKIVTVGAAELYGAEFDAAH</sequence>
<dbReference type="PROSITE" id="PS51257">
    <property type="entry name" value="PROKAR_LIPOPROTEIN"/>
    <property type="match status" value="1"/>
</dbReference>